<protein>
    <submittedName>
        <fullName evidence="6">Aspartyl protease family protein</fullName>
    </submittedName>
</protein>
<dbReference type="SUPFAM" id="SSF50630">
    <property type="entry name" value="Acid proteases"/>
    <property type="match status" value="1"/>
</dbReference>
<dbReference type="Gene3D" id="2.40.70.10">
    <property type="entry name" value="Acid Proteases"/>
    <property type="match status" value="2"/>
</dbReference>
<dbReference type="InterPro" id="IPR032799">
    <property type="entry name" value="TAXi_C"/>
</dbReference>
<dbReference type="EMBL" id="JARAOO010000006">
    <property type="protein sequence ID" value="KAJ7966313.1"/>
    <property type="molecule type" value="Genomic_DNA"/>
</dbReference>
<dbReference type="AlphaFoldDB" id="A0AAD7PSH6"/>
<dbReference type="GO" id="GO:0004190">
    <property type="term" value="F:aspartic-type endopeptidase activity"/>
    <property type="evidence" value="ECO:0007669"/>
    <property type="project" value="InterPro"/>
</dbReference>
<evidence type="ECO:0000256" key="2">
    <source>
        <dbReference type="PIRSR" id="PIRSR601461-1"/>
    </source>
</evidence>
<keyword evidence="7" id="KW-1185">Reference proteome</keyword>
<keyword evidence="4" id="KW-0732">Signal</keyword>
<dbReference type="Pfam" id="PF14543">
    <property type="entry name" value="TAXi_N"/>
    <property type="match status" value="1"/>
</dbReference>
<dbReference type="PROSITE" id="PS51767">
    <property type="entry name" value="PEPTIDASE_A1"/>
    <property type="match status" value="1"/>
</dbReference>
<evidence type="ECO:0000256" key="1">
    <source>
        <dbReference type="ARBA" id="ARBA00007447"/>
    </source>
</evidence>
<dbReference type="GO" id="GO:0006508">
    <property type="term" value="P:proteolysis"/>
    <property type="evidence" value="ECO:0007669"/>
    <property type="project" value="UniProtKB-KW"/>
</dbReference>
<feature type="signal peptide" evidence="4">
    <location>
        <begin position="1"/>
        <end position="30"/>
    </location>
</feature>
<feature type="region of interest" description="Disordered" evidence="3">
    <location>
        <begin position="102"/>
        <end position="126"/>
    </location>
</feature>
<keyword evidence="6" id="KW-0378">Hydrolase</keyword>
<dbReference type="PANTHER" id="PTHR13683">
    <property type="entry name" value="ASPARTYL PROTEASES"/>
    <property type="match status" value="1"/>
</dbReference>
<gene>
    <name evidence="6" type="ORF">O6P43_015801</name>
</gene>
<dbReference type="InterPro" id="IPR001461">
    <property type="entry name" value="Aspartic_peptidase_A1"/>
</dbReference>
<evidence type="ECO:0000256" key="4">
    <source>
        <dbReference type="SAM" id="SignalP"/>
    </source>
</evidence>
<dbReference type="InterPro" id="IPR032861">
    <property type="entry name" value="TAXi_N"/>
</dbReference>
<organism evidence="6 7">
    <name type="scientific">Quillaja saponaria</name>
    <name type="common">Soap bark tree</name>
    <dbReference type="NCBI Taxonomy" id="32244"/>
    <lineage>
        <taxon>Eukaryota</taxon>
        <taxon>Viridiplantae</taxon>
        <taxon>Streptophyta</taxon>
        <taxon>Embryophyta</taxon>
        <taxon>Tracheophyta</taxon>
        <taxon>Spermatophyta</taxon>
        <taxon>Magnoliopsida</taxon>
        <taxon>eudicotyledons</taxon>
        <taxon>Gunneridae</taxon>
        <taxon>Pentapetalae</taxon>
        <taxon>rosids</taxon>
        <taxon>fabids</taxon>
        <taxon>Fabales</taxon>
        <taxon>Quillajaceae</taxon>
        <taxon>Quillaja</taxon>
    </lineage>
</organism>
<evidence type="ECO:0000313" key="6">
    <source>
        <dbReference type="EMBL" id="KAJ7966313.1"/>
    </source>
</evidence>
<dbReference type="KEGG" id="qsa:O6P43_015801"/>
<name>A0AAD7PSH6_QUISA</name>
<feature type="active site" evidence="2">
    <location>
        <position position="151"/>
    </location>
</feature>
<dbReference type="Proteomes" id="UP001163823">
    <property type="component" value="Chromosome 6"/>
</dbReference>
<feature type="chain" id="PRO_5042150898" evidence="4">
    <location>
        <begin position="31"/>
        <end position="480"/>
    </location>
</feature>
<dbReference type="InterPro" id="IPR033121">
    <property type="entry name" value="PEPTIDASE_A1"/>
</dbReference>
<dbReference type="InterPro" id="IPR021109">
    <property type="entry name" value="Peptidase_aspartic_dom_sf"/>
</dbReference>
<comment type="similarity">
    <text evidence="1">Belongs to the peptidase A1 family.</text>
</comment>
<proteinExistence type="inferred from homology"/>
<dbReference type="Pfam" id="PF14541">
    <property type="entry name" value="TAXi_C"/>
    <property type="match status" value="1"/>
</dbReference>
<evidence type="ECO:0000259" key="5">
    <source>
        <dbReference type="PROSITE" id="PS51767"/>
    </source>
</evidence>
<keyword evidence="6" id="KW-0645">Protease</keyword>
<feature type="domain" description="Peptidase A1" evidence="5">
    <location>
        <begin position="133"/>
        <end position="475"/>
    </location>
</feature>
<dbReference type="PROSITE" id="PS00141">
    <property type="entry name" value="ASP_PROTEASE"/>
    <property type="match status" value="1"/>
</dbReference>
<sequence length="480" mass="52435">MAKFPIFSLLFSSLALLCLLSFLQQRFAHALVEEEDEESIESYPFHTLELNSLLPSSTCNPSNEGLYKDGGYLKVSHEHGPCSPLKNKKAPTFVEILQRDQARFTRKRKGSASSSSSSIPTRTESTDSDIGNYVVKVGLGAPKQQVTLTVDTGSDLIWTQCKPCPICFKQKDPIFDQSKSPTYSTVSCKTAVCSTKYIKGMEIGCTFPATCTYTVAYGDGSISIGYLSKERLTLTPSDVFNHVLFGCAQNSSGLSFDDSTTDGILGLSPDPLSIYSQATKYSKKFSYCLPSKPTEIGFLKFGPTHPVSKGPFKFTKLYKYIEGDLSYHGIDLIGLKINGIKNPIHFPHPERGSFIDSGAVITRLPPTTYGALRAAYRKLLSKTKYTFIGALGIMDTCYSTGRSKIIETPKISFLFKSGVVLDLPPTGSAVFLNATVFCLPFAPLGSDREAPIFGNTQHKTLEVVYDGKRGKIGFGYGGCK</sequence>
<feature type="active site" evidence="2">
    <location>
        <position position="356"/>
    </location>
</feature>
<evidence type="ECO:0000313" key="7">
    <source>
        <dbReference type="Proteomes" id="UP001163823"/>
    </source>
</evidence>
<accession>A0AAD7PSH6</accession>
<evidence type="ECO:0000256" key="3">
    <source>
        <dbReference type="SAM" id="MobiDB-lite"/>
    </source>
</evidence>
<comment type="caution">
    <text evidence="6">The sequence shown here is derived from an EMBL/GenBank/DDBJ whole genome shotgun (WGS) entry which is preliminary data.</text>
</comment>
<dbReference type="PANTHER" id="PTHR13683:SF750">
    <property type="entry name" value="ASPARTYL PROTEASE AED1"/>
    <property type="match status" value="1"/>
</dbReference>
<reference evidence="6" key="1">
    <citation type="journal article" date="2023" name="Science">
        <title>Elucidation of the pathway for biosynthesis of saponin adjuvants from the soapbark tree.</title>
        <authorList>
            <person name="Reed J."/>
            <person name="Orme A."/>
            <person name="El-Demerdash A."/>
            <person name="Owen C."/>
            <person name="Martin L.B.B."/>
            <person name="Misra R.C."/>
            <person name="Kikuchi S."/>
            <person name="Rejzek M."/>
            <person name="Martin A.C."/>
            <person name="Harkess A."/>
            <person name="Leebens-Mack J."/>
            <person name="Louveau T."/>
            <person name="Stephenson M.J."/>
            <person name="Osbourn A."/>
        </authorList>
    </citation>
    <scope>NUCLEOTIDE SEQUENCE</scope>
    <source>
        <strain evidence="6">S10</strain>
    </source>
</reference>
<dbReference type="FunFam" id="2.40.70.10:FF:000031">
    <property type="entry name" value="Aspartyl protease AED1"/>
    <property type="match status" value="1"/>
</dbReference>
<dbReference type="InterPro" id="IPR001969">
    <property type="entry name" value="Aspartic_peptidase_AS"/>
</dbReference>